<evidence type="ECO:0000313" key="16">
    <source>
        <dbReference type="EMBL" id="GAB1291566.1"/>
    </source>
</evidence>
<comment type="caution">
    <text evidence="16">The sequence shown here is derived from an EMBL/GenBank/DDBJ whole genome shotgun (WGS) entry which is preliminary data.</text>
</comment>
<organism evidence="16 17">
    <name type="scientific">Apodemus speciosus</name>
    <name type="common">Large Japanese field mouse</name>
    <dbReference type="NCBI Taxonomy" id="105296"/>
    <lineage>
        <taxon>Eukaryota</taxon>
        <taxon>Metazoa</taxon>
        <taxon>Chordata</taxon>
        <taxon>Craniata</taxon>
        <taxon>Vertebrata</taxon>
        <taxon>Euteleostomi</taxon>
        <taxon>Mammalia</taxon>
        <taxon>Eutheria</taxon>
        <taxon>Euarchontoglires</taxon>
        <taxon>Glires</taxon>
        <taxon>Rodentia</taxon>
        <taxon>Myomorpha</taxon>
        <taxon>Muroidea</taxon>
        <taxon>Muridae</taxon>
        <taxon>Murinae</taxon>
        <taxon>Apodemus</taxon>
    </lineage>
</organism>
<evidence type="ECO:0000256" key="3">
    <source>
        <dbReference type="ARBA" id="ARBA00022723"/>
    </source>
</evidence>
<dbReference type="PANTHER" id="PTHR23226">
    <property type="entry name" value="ZINC FINGER AND SCAN DOMAIN-CONTAINING"/>
    <property type="match status" value="1"/>
</dbReference>
<dbReference type="PROSITE" id="PS00028">
    <property type="entry name" value="ZINC_FINGER_C2H2_1"/>
    <property type="match status" value="7"/>
</dbReference>
<dbReference type="PROSITE" id="PS50157">
    <property type="entry name" value="ZINC_FINGER_C2H2_2"/>
    <property type="match status" value="7"/>
</dbReference>
<keyword evidence="10 12" id="KW-0539">Nucleus</keyword>
<evidence type="ECO:0000256" key="2">
    <source>
        <dbReference type="ARBA" id="ARBA00022499"/>
    </source>
</evidence>
<dbReference type="SMART" id="SM00431">
    <property type="entry name" value="SCAN"/>
    <property type="match status" value="1"/>
</dbReference>
<proteinExistence type="predicted"/>
<dbReference type="InterPro" id="IPR013087">
    <property type="entry name" value="Znf_C2H2_type"/>
</dbReference>
<keyword evidence="3" id="KW-0479">Metal-binding</keyword>
<feature type="region of interest" description="Disordered" evidence="13">
    <location>
        <begin position="210"/>
        <end position="290"/>
    </location>
</feature>
<dbReference type="InterPro" id="IPR038269">
    <property type="entry name" value="SCAN_sf"/>
</dbReference>
<evidence type="ECO:0000259" key="15">
    <source>
        <dbReference type="PROSITE" id="PS50804"/>
    </source>
</evidence>
<keyword evidence="2" id="KW-1017">Isopeptide bond</keyword>
<accession>A0ABQ0EXP3</accession>
<evidence type="ECO:0000256" key="9">
    <source>
        <dbReference type="ARBA" id="ARBA00023163"/>
    </source>
</evidence>
<evidence type="ECO:0000313" key="17">
    <source>
        <dbReference type="Proteomes" id="UP001623349"/>
    </source>
</evidence>
<dbReference type="CDD" id="cd07936">
    <property type="entry name" value="SCAN"/>
    <property type="match status" value="1"/>
</dbReference>
<dbReference type="PANTHER" id="PTHR23226:SF366">
    <property type="entry name" value="ZINC FINGER PROTEIN ZFP2"/>
    <property type="match status" value="1"/>
</dbReference>
<dbReference type="Pfam" id="PF02023">
    <property type="entry name" value="SCAN"/>
    <property type="match status" value="1"/>
</dbReference>
<reference evidence="16 17" key="1">
    <citation type="submission" date="2024-08" db="EMBL/GenBank/DDBJ databases">
        <title>The draft genome of Apodemus speciosus.</title>
        <authorList>
            <person name="Nabeshima K."/>
            <person name="Suzuki S."/>
            <person name="Onuma M."/>
        </authorList>
    </citation>
    <scope>NUCLEOTIDE SEQUENCE [LARGE SCALE GENOMIC DNA]</scope>
    <source>
        <strain evidence="16">IB14-021</strain>
    </source>
</reference>
<protein>
    <submittedName>
        <fullName evidence="16">Zinc finger and SCAN domain-containing 22</fullName>
    </submittedName>
</protein>
<evidence type="ECO:0000256" key="11">
    <source>
        <dbReference type="PROSITE-ProRule" id="PRU00042"/>
    </source>
</evidence>
<keyword evidence="4" id="KW-0677">Repeat</keyword>
<dbReference type="SUPFAM" id="SSF57667">
    <property type="entry name" value="beta-beta-alpha zinc fingers"/>
    <property type="match status" value="4"/>
</dbReference>
<feature type="compositionally biased region" description="Basic and acidic residues" evidence="13">
    <location>
        <begin position="214"/>
        <end position="225"/>
    </location>
</feature>
<keyword evidence="17" id="KW-1185">Reference proteome</keyword>
<keyword evidence="5 11" id="KW-0863">Zinc-finger</keyword>
<feature type="domain" description="C2H2-type" evidence="14">
    <location>
        <begin position="325"/>
        <end position="352"/>
    </location>
</feature>
<keyword evidence="8" id="KW-0805">Transcription regulation</keyword>
<evidence type="ECO:0000256" key="1">
    <source>
        <dbReference type="ARBA" id="ARBA00004123"/>
    </source>
</evidence>
<keyword evidence="9" id="KW-0804">Transcription</keyword>
<feature type="domain" description="SCAN box" evidence="15">
    <location>
        <begin position="49"/>
        <end position="131"/>
    </location>
</feature>
<evidence type="ECO:0000256" key="12">
    <source>
        <dbReference type="PROSITE-ProRule" id="PRU00187"/>
    </source>
</evidence>
<dbReference type="Gene3D" id="3.30.160.60">
    <property type="entry name" value="Classic Zinc Finger"/>
    <property type="match status" value="7"/>
</dbReference>
<name>A0ABQ0EXP3_APOSI</name>
<evidence type="ECO:0000256" key="8">
    <source>
        <dbReference type="ARBA" id="ARBA00023015"/>
    </source>
</evidence>
<comment type="subcellular location">
    <subcellularLocation>
        <location evidence="1 12">Nucleus</location>
    </subcellularLocation>
</comment>
<dbReference type="PROSITE" id="PS50804">
    <property type="entry name" value="SCAN_BOX"/>
    <property type="match status" value="1"/>
</dbReference>
<evidence type="ECO:0000256" key="13">
    <source>
        <dbReference type="SAM" id="MobiDB-lite"/>
    </source>
</evidence>
<feature type="domain" description="C2H2-type" evidence="14">
    <location>
        <begin position="297"/>
        <end position="324"/>
    </location>
</feature>
<sequence>MAIPESPLRPVSWEQDSFLQVEVKEEEEASEPQSQASRPSCPAHPEAARLRFRHFRYEEASSPHQALAQLRELCCQWLRPESSSKEQMVELLVLEQFLGALPPEIQAWVGAQRPKSGKEAAVLVEDMTQLLDRRGWEPGVEREEASCKQSNTDELEPPMATETIMGSVSPKSTLAHTCKPESGSESQPELLGALWRKSAAQETGFRRALGPHVDAPKDQPGHESDASGNSSNMWPNFPSQDKASSEQKFGPLLDNGTVPPDPYSEKKSSKDSECVKTLQSTSALETRKKSHSQKTPYACTECGKVFSRSTHLVQHQVVHTGAKPHACKECGKAFSRVAHLTQHQRIHTGEKPYKCEECGKTFSRSTHLTQHQRVHTGERPYECDTCGKAFSQSTHLTQHQRIHTGEKPYKCDVCGRAFSDCSALVRHLRVHSGEKPYQCKDCPKAFAQSSSLIEHQRTHTGEKPYKCSDCGKAFSRSSALMVHLKVHVTVTGGTPQSTAQPP</sequence>
<evidence type="ECO:0000259" key="14">
    <source>
        <dbReference type="PROSITE" id="PS50157"/>
    </source>
</evidence>
<dbReference type="SMART" id="SM00355">
    <property type="entry name" value="ZnF_C2H2"/>
    <property type="match status" value="7"/>
</dbReference>
<feature type="domain" description="C2H2-type" evidence="14">
    <location>
        <begin position="409"/>
        <end position="436"/>
    </location>
</feature>
<dbReference type="Pfam" id="PF00096">
    <property type="entry name" value="zf-C2H2"/>
    <property type="match status" value="7"/>
</dbReference>
<dbReference type="EMBL" id="BAAFST010000007">
    <property type="protein sequence ID" value="GAB1291566.1"/>
    <property type="molecule type" value="Genomic_DNA"/>
</dbReference>
<feature type="compositionally biased region" description="Polar residues" evidence="13">
    <location>
        <begin position="226"/>
        <end position="242"/>
    </location>
</feature>
<dbReference type="SUPFAM" id="SSF47353">
    <property type="entry name" value="Retrovirus capsid dimerization domain-like"/>
    <property type="match status" value="1"/>
</dbReference>
<feature type="domain" description="C2H2-type" evidence="14">
    <location>
        <begin position="353"/>
        <end position="380"/>
    </location>
</feature>
<dbReference type="InterPro" id="IPR003309">
    <property type="entry name" value="SCAN_dom"/>
</dbReference>
<feature type="domain" description="C2H2-type" evidence="14">
    <location>
        <begin position="381"/>
        <end position="408"/>
    </location>
</feature>
<dbReference type="Gene3D" id="1.10.4020.10">
    <property type="entry name" value="DNA breaking-rejoining enzymes"/>
    <property type="match status" value="1"/>
</dbReference>
<evidence type="ECO:0000256" key="4">
    <source>
        <dbReference type="ARBA" id="ARBA00022737"/>
    </source>
</evidence>
<evidence type="ECO:0000256" key="5">
    <source>
        <dbReference type="ARBA" id="ARBA00022771"/>
    </source>
</evidence>
<feature type="domain" description="C2H2-type" evidence="14">
    <location>
        <begin position="465"/>
        <end position="487"/>
    </location>
</feature>
<gene>
    <name evidence="16" type="ORF">APTSU1_000679600</name>
</gene>
<keyword evidence="7" id="KW-0832">Ubl conjugation</keyword>
<evidence type="ECO:0000256" key="10">
    <source>
        <dbReference type="ARBA" id="ARBA00023242"/>
    </source>
</evidence>
<feature type="region of interest" description="Disordered" evidence="13">
    <location>
        <begin position="166"/>
        <end position="189"/>
    </location>
</feature>
<feature type="compositionally biased region" description="Polar residues" evidence="13">
    <location>
        <begin position="166"/>
        <end position="175"/>
    </location>
</feature>
<dbReference type="InterPro" id="IPR036236">
    <property type="entry name" value="Znf_C2H2_sf"/>
</dbReference>
<evidence type="ECO:0000256" key="6">
    <source>
        <dbReference type="ARBA" id="ARBA00022833"/>
    </source>
</evidence>
<feature type="domain" description="C2H2-type" evidence="14">
    <location>
        <begin position="437"/>
        <end position="464"/>
    </location>
</feature>
<evidence type="ECO:0000256" key="7">
    <source>
        <dbReference type="ARBA" id="ARBA00022843"/>
    </source>
</evidence>
<feature type="region of interest" description="Disordered" evidence="13">
    <location>
        <begin position="22"/>
        <end position="44"/>
    </location>
</feature>
<keyword evidence="6" id="KW-0862">Zinc</keyword>
<dbReference type="Proteomes" id="UP001623349">
    <property type="component" value="Unassembled WGS sequence"/>
</dbReference>
<feature type="compositionally biased region" description="Basic and acidic residues" evidence="13">
    <location>
        <begin position="263"/>
        <end position="274"/>
    </location>
</feature>